<dbReference type="RefSeq" id="WP_061135367.1">
    <property type="nucleotide sequence ID" value="NZ_FCNX02000007.1"/>
</dbReference>
<keyword evidence="2 6" id="KW-0472">Membrane</keyword>
<dbReference type="GO" id="GO:0009279">
    <property type="term" value="C:cell outer membrane"/>
    <property type="evidence" value="ECO:0007669"/>
    <property type="project" value="UniProtKB-UniRule"/>
</dbReference>
<sequence length="200" mass="21578">MRKTKGVHVTGTVSTSRRSFLTFGTLLGGAALLSACGFQLRGQQDYAFKRLAVTGGTPQMVARLERMVQGGSDTVIVKPYEKPDATLNLSEGTGLRTLSLNAQGVIQEYELVFTLNYTLLGADGTLLIPPSVIALNRSMTYSDQYTLAKAQESTLLYNDMRNDAVDQLTRRLATVRSLHPAPGEQTPGVAPRAPLPVPPL</sequence>
<organism evidence="9 10">
    <name type="scientific">Caballeronia fortuita</name>
    <dbReference type="NCBI Taxonomy" id="1777138"/>
    <lineage>
        <taxon>Bacteria</taxon>
        <taxon>Pseudomonadati</taxon>
        <taxon>Pseudomonadota</taxon>
        <taxon>Betaproteobacteria</taxon>
        <taxon>Burkholderiales</taxon>
        <taxon>Burkholderiaceae</taxon>
        <taxon>Caballeronia</taxon>
    </lineage>
</organism>
<dbReference type="Pfam" id="PF04390">
    <property type="entry name" value="LptE"/>
    <property type="match status" value="1"/>
</dbReference>
<comment type="function">
    <text evidence="6">Together with LptD, is involved in the assembly of lipopolysaccharide (LPS) at the surface of the outer membrane. Required for the proper assembly of LptD. Binds LPS and may serve as the LPS recognition site at the outer membrane.</text>
</comment>
<dbReference type="GO" id="GO:0001530">
    <property type="term" value="F:lipopolysaccharide binding"/>
    <property type="evidence" value="ECO:0007669"/>
    <property type="project" value="TreeGrafter"/>
</dbReference>
<dbReference type="AlphaFoldDB" id="A0A158BRH2"/>
<evidence type="ECO:0000256" key="2">
    <source>
        <dbReference type="ARBA" id="ARBA00023136"/>
    </source>
</evidence>
<comment type="caution">
    <text evidence="9">The sequence shown here is derived from an EMBL/GenBank/DDBJ whole genome shotgun (WGS) entry which is preliminary data.</text>
</comment>
<evidence type="ECO:0000313" key="10">
    <source>
        <dbReference type="Proteomes" id="UP000054903"/>
    </source>
</evidence>
<dbReference type="InterPro" id="IPR006311">
    <property type="entry name" value="TAT_signal"/>
</dbReference>
<keyword evidence="10" id="KW-1185">Reference proteome</keyword>
<dbReference type="GO" id="GO:0015920">
    <property type="term" value="P:lipopolysaccharide transport"/>
    <property type="evidence" value="ECO:0007669"/>
    <property type="project" value="TreeGrafter"/>
</dbReference>
<feature type="region of interest" description="Disordered" evidence="7">
    <location>
        <begin position="178"/>
        <end position="200"/>
    </location>
</feature>
<dbReference type="GO" id="GO:1990351">
    <property type="term" value="C:transporter complex"/>
    <property type="evidence" value="ECO:0007669"/>
    <property type="project" value="TreeGrafter"/>
</dbReference>
<keyword evidence="8" id="KW-0812">Transmembrane</keyword>
<name>A0A158BRH2_9BURK</name>
<dbReference type="Proteomes" id="UP000054903">
    <property type="component" value="Unassembled WGS sequence"/>
</dbReference>
<comment type="subunit">
    <text evidence="6">Component of the lipopolysaccharide transport and assembly complex. Interacts with LptD.</text>
</comment>
<gene>
    <name evidence="6" type="primary">lptE</name>
    <name evidence="9" type="ORF">AWB77_03172</name>
</gene>
<dbReference type="HAMAP" id="MF_01186">
    <property type="entry name" value="LPS_assembly_LptE"/>
    <property type="match status" value="1"/>
</dbReference>
<evidence type="ECO:0000256" key="4">
    <source>
        <dbReference type="ARBA" id="ARBA00023237"/>
    </source>
</evidence>
<dbReference type="EMBL" id="FCNX02000007">
    <property type="protein sequence ID" value="SAK72708.1"/>
    <property type="molecule type" value="Genomic_DNA"/>
</dbReference>
<keyword evidence="3" id="KW-0564">Palmitate</keyword>
<proteinExistence type="inferred from homology"/>
<dbReference type="PANTHER" id="PTHR38098:SF1">
    <property type="entry name" value="LPS-ASSEMBLY LIPOPROTEIN LPTE"/>
    <property type="match status" value="1"/>
</dbReference>
<dbReference type="PROSITE" id="PS51318">
    <property type="entry name" value="TAT"/>
    <property type="match status" value="1"/>
</dbReference>
<evidence type="ECO:0000313" key="9">
    <source>
        <dbReference type="EMBL" id="SAK72708.1"/>
    </source>
</evidence>
<evidence type="ECO:0000256" key="7">
    <source>
        <dbReference type="SAM" id="MobiDB-lite"/>
    </source>
</evidence>
<reference evidence="9" key="1">
    <citation type="submission" date="2016-01" db="EMBL/GenBank/DDBJ databases">
        <authorList>
            <person name="Peeters C."/>
        </authorList>
    </citation>
    <scope>NUCLEOTIDE SEQUENCE</scope>
    <source>
        <strain evidence="9">LMG 29320</strain>
    </source>
</reference>
<evidence type="ECO:0000256" key="6">
    <source>
        <dbReference type="HAMAP-Rule" id="MF_01186"/>
    </source>
</evidence>
<dbReference type="InterPro" id="IPR007485">
    <property type="entry name" value="LPS_assembly_LptE"/>
</dbReference>
<keyword evidence="4 6" id="KW-0998">Cell outer membrane</keyword>
<keyword evidence="1" id="KW-0732">Signal</keyword>
<evidence type="ECO:0000256" key="1">
    <source>
        <dbReference type="ARBA" id="ARBA00022729"/>
    </source>
</evidence>
<accession>A0A158BRH2</accession>
<evidence type="ECO:0000256" key="8">
    <source>
        <dbReference type="SAM" id="Phobius"/>
    </source>
</evidence>
<keyword evidence="5 9" id="KW-0449">Lipoprotein</keyword>
<keyword evidence="8" id="KW-1133">Transmembrane helix</keyword>
<dbReference type="OrthoDB" id="5298094at2"/>
<dbReference type="GO" id="GO:0043165">
    <property type="term" value="P:Gram-negative-bacterium-type cell outer membrane assembly"/>
    <property type="evidence" value="ECO:0007669"/>
    <property type="project" value="UniProtKB-UniRule"/>
</dbReference>
<dbReference type="STRING" id="1777138.AWB77_03172"/>
<evidence type="ECO:0000256" key="3">
    <source>
        <dbReference type="ARBA" id="ARBA00023139"/>
    </source>
</evidence>
<evidence type="ECO:0000256" key="5">
    <source>
        <dbReference type="ARBA" id="ARBA00023288"/>
    </source>
</evidence>
<protein>
    <recommendedName>
        <fullName evidence="6">LPS-assembly lipoprotein LptE</fullName>
    </recommendedName>
</protein>
<comment type="similarity">
    <text evidence="6">Belongs to the LptE lipoprotein family.</text>
</comment>
<dbReference type="PANTHER" id="PTHR38098">
    <property type="entry name" value="LPS-ASSEMBLY LIPOPROTEIN LPTE"/>
    <property type="match status" value="1"/>
</dbReference>
<feature type="transmembrane region" description="Helical" evidence="8">
    <location>
        <begin position="20"/>
        <end position="40"/>
    </location>
</feature>
<dbReference type="Gene3D" id="3.30.160.150">
    <property type="entry name" value="Lipoprotein like domain"/>
    <property type="match status" value="1"/>
</dbReference>